<dbReference type="SUPFAM" id="SSF158855">
    <property type="entry name" value="Lipase chaperone-like"/>
    <property type="match status" value="1"/>
</dbReference>
<keyword evidence="12" id="KW-0143">Chaperone</keyword>
<evidence type="ECO:0000256" key="3">
    <source>
        <dbReference type="ARBA" id="ARBA00010358"/>
    </source>
</evidence>
<evidence type="ECO:0000256" key="14">
    <source>
        <dbReference type="ARBA" id="ARBA00031542"/>
    </source>
</evidence>
<reference evidence="16 17" key="1">
    <citation type="submission" date="2014-06" db="EMBL/GenBank/DDBJ databases">
        <title>Whole Genome Sequences of Three Symbiotic Endozoicomonas Bacteria.</title>
        <authorList>
            <person name="Neave M.J."/>
            <person name="Apprill A."/>
            <person name="Voolstra C.R."/>
        </authorList>
    </citation>
    <scope>NUCLEOTIDE SEQUENCE [LARGE SCALE GENOMIC DNA]</scope>
    <source>
        <strain evidence="16 17">LMG 24815</strain>
    </source>
</reference>
<comment type="function">
    <text evidence="1">May be involved in the folding of the extracellular lipase during its passage through the periplasm.</text>
</comment>
<accession>A0A081NBM1</accession>
<gene>
    <name evidence="16" type="ORF">GZ77_04830</name>
</gene>
<evidence type="ECO:0000256" key="2">
    <source>
        <dbReference type="ARBA" id="ARBA00004383"/>
    </source>
</evidence>
<sequence length="124" mass="14392">MFSDRLRLFFYCYSQGYGAGSEGAVPKRVQAIRQQPQSSQYNLLAAEFGDDVAERMTRTWDQQALWQQRVQAFVVDKERILADQSLNGVQQAAQIAELRKSRFSSQEQKRFRVFLENPNLIVIK</sequence>
<dbReference type="InterPro" id="IPR004961">
    <property type="entry name" value="Lipase_chaperone"/>
</dbReference>
<evidence type="ECO:0000256" key="15">
    <source>
        <dbReference type="ARBA" id="ARBA00033028"/>
    </source>
</evidence>
<dbReference type="Proteomes" id="UP000028006">
    <property type="component" value="Unassembled WGS sequence"/>
</dbReference>
<evidence type="ECO:0000256" key="6">
    <source>
        <dbReference type="ARBA" id="ARBA00022519"/>
    </source>
</evidence>
<comment type="subcellular location">
    <subcellularLocation>
        <location evidence="2">Cell inner membrane</location>
        <topology evidence="2">Single-pass membrane protein</topology>
        <orientation evidence="2">Periplasmic side</orientation>
    </subcellularLocation>
</comment>
<keyword evidence="10" id="KW-0443">Lipid metabolism</keyword>
<evidence type="ECO:0000313" key="16">
    <source>
        <dbReference type="EMBL" id="KEQ15844.1"/>
    </source>
</evidence>
<evidence type="ECO:0000256" key="5">
    <source>
        <dbReference type="ARBA" id="ARBA00022475"/>
    </source>
</evidence>
<keyword evidence="9" id="KW-1133">Transmembrane helix</keyword>
<name>A0A081NBM1_9GAMM</name>
<dbReference type="Pfam" id="PF03280">
    <property type="entry name" value="Lipase_chap"/>
    <property type="match status" value="1"/>
</dbReference>
<keyword evidence="6" id="KW-0997">Cell inner membrane</keyword>
<proteinExistence type="inferred from homology"/>
<organism evidence="16 17">
    <name type="scientific">Endozoicomonas montiporae</name>
    <dbReference type="NCBI Taxonomy" id="1027273"/>
    <lineage>
        <taxon>Bacteria</taxon>
        <taxon>Pseudomonadati</taxon>
        <taxon>Pseudomonadota</taxon>
        <taxon>Gammaproteobacteria</taxon>
        <taxon>Oceanospirillales</taxon>
        <taxon>Endozoicomonadaceae</taxon>
        <taxon>Endozoicomonas</taxon>
    </lineage>
</organism>
<keyword evidence="11" id="KW-0472">Membrane</keyword>
<evidence type="ECO:0000256" key="10">
    <source>
        <dbReference type="ARBA" id="ARBA00023098"/>
    </source>
</evidence>
<evidence type="ECO:0000256" key="12">
    <source>
        <dbReference type="ARBA" id="ARBA00023186"/>
    </source>
</evidence>
<comment type="caution">
    <text evidence="16">The sequence shown here is derived from an EMBL/GenBank/DDBJ whole genome shotgun (WGS) entry which is preliminary data.</text>
</comment>
<evidence type="ECO:0000256" key="13">
    <source>
        <dbReference type="ARBA" id="ARBA00030948"/>
    </source>
</evidence>
<keyword evidence="8" id="KW-0442">Lipid degradation</keyword>
<keyword evidence="7" id="KW-0812">Transmembrane</keyword>
<comment type="similarity">
    <text evidence="3">Belongs to the lipase chaperone family.</text>
</comment>
<evidence type="ECO:0000256" key="11">
    <source>
        <dbReference type="ARBA" id="ARBA00023136"/>
    </source>
</evidence>
<keyword evidence="5" id="KW-1003">Cell membrane</keyword>
<evidence type="ECO:0000256" key="8">
    <source>
        <dbReference type="ARBA" id="ARBA00022963"/>
    </source>
</evidence>
<dbReference type="AlphaFoldDB" id="A0A081NBM1"/>
<dbReference type="GO" id="GO:0016042">
    <property type="term" value="P:lipid catabolic process"/>
    <property type="evidence" value="ECO:0007669"/>
    <property type="project" value="UniProtKB-KW"/>
</dbReference>
<dbReference type="GO" id="GO:0006457">
    <property type="term" value="P:protein folding"/>
    <property type="evidence" value="ECO:0007669"/>
    <property type="project" value="InterPro"/>
</dbReference>
<dbReference type="GO" id="GO:0051082">
    <property type="term" value="F:unfolded protein binding"/>
    <property type="evidence" value="ECO:0007669"/>
    <property type="project" value="InterPro"/>
</dbReference>
<evidence type="ECO:0000256" key="4">
    <source>
        <dbReference type="ARBA" id="ARBA00019692"/>
    </source>
</evidence>
<evidence type="ECO:0000256" key="1">
    <source>
        <dbReference type="ARBA" id="ARBA00003280"/>
    </source>
</evidence>
<dbReference type="RefSeq" id="WP_034873109.1">
    <property type="nucleotide sequence ID" value="NZ_JOKG01000001.1"/>
</dbReference>
<keyword evidence="17" id="KW-1185">Reference proteome</keyword>
<evidence type="ECO:0000256" key="9">
    <source>
        <dbReference type="ARBA" id="ARBA00022989"/>
    </source>
</evidence>
<dbReference type="EMBL" id="JOKG01000001">
    <property type="protein sequence ID" value="KEQ15844.1"/>
    <property type="molecule type" value="Genomic_DNA"/>
</dbReference>
<dbReference type="GO" id="GO:0005886">
    <property type="term" value="C:plasma membrane"/>
    <property type="evidence" value="ECO:0007669"/>
    <property type="project" value="UniProtKB-SubCell"/>
</dbReference>
<evidence type="ECO:0000256" key="7">
    <source>
        <dbReference type="ARBA" id="ARBA00022692"/>
    </source>
</evidence>
<evidence type="ECO:0000313" key="17">
    <source>
        <dbReference type="Proteomes" id="UP000028006"/>
    </source>
</evidence>
<protein>
    <recommendedName>
        <fullName evidence="4">Lipase chaperone</fullName>
    </recommendedName>
    <alternativeName>
        <fullName evidence="15">Lipase foldase</fullName>
    </alternativeName>
    <alternativeName>
        <fullName evidence="13">Lipase helper protein</fullName>
    </alternativeName>
    <alternativeName>
        <fullName evidence="14">Lipase modulator</fullName>
    </alternativeName>
</protein>